<keyword evidence="6" id="KW-1185">Reference proteome</keyword>
<comment type="similarity">
    <text evidence="1">Belongs to the glycosyl hydrolase 25 family.</text>
</comment>
<dbReference type="AlphaFoldDB" id="A0A0A3I6S1"/>
<evidence type="ECO:0000313" key="6">
    <source>
        <dbReference type="Proteomes" id="UP000030416"/>
    </source>
</evidence>
<dbReference type="InterPro" id="IPR017853">
    <property type="entry name" value="GH"/>
</dbReference>
<dbReference type="InterPro" id="IPR002053">
    <property type="entry name" value="Glyco_hydro_25"/>
</dbReference>
<gene>
    <name evidence="5" type="ORF">CD29_07710</name>
</gene>
<feature type="domain" description="LysM" evidence="4">
    <location>
        <begin position="295"/>
        <end position="339"/>
    </location>
</feature>
<evidence type="ECO:0000259" key="4">
    <source>
        <dbReference type="PROSITE" id="PS51782"/>
    </source>
</evidence>
<dbReference type="Pfam" id="PF01183">
    <property type="entry name" value="Glyco_hydro_25"/>
    <property type="match status" value="1"/>
</dbReference>
<comment type="caution">
    <text evidence="5">The sequence shown here is derived from an EMBL/GenBank/DDBJ whole genome shotgun (WGS) entry which is preliminary data.</text>
</comment>
<dbReference type="PROSITE" id="PS51782">
    <property type="entry name" value="LYSM"/>
    <property type="match status" value="2"/>
</dbReference>
<dbReference type="Proteomes" id="UP000030416">
    <property type="component" value="Unassembled WGS sequence"/>
</dbReference>
<dbReference type="GO" id="GO:0009253">
    <property type="term" value="P:peptidoglycan catabolic process"/>
    <property type="evidence" value="ECO:0007669"/>
    <property type="project" value="InterPro"/>
</dbReference>
<protein>
    <recommendedName>
        <fullName evidence="4">LysM domain-containing protein</fullName>
    </recommendedName>
</protein>
<reference evidence="5 6" key="1">
    <citation type="submission" date="2014-02" db="EMBL/GenBank/DDBJ databases">
        <title>Draft genome sequence of Lysinibacillus manganicus DSM 26584T.</title>
        <authorList>
            <person name="Zhang F."/>
            <person name="Wang G."/>
            <person name="Zhang L."/>
        </authorList>
    </citation>
    <scope>NUCLEOTIDE SEQUENCE [LARGE SCALE GENOMIC DNA]</scope>
    <source>
        <strain evidence="5 6">DSM 26584</strain>
    </source>
</reference>
<organism evidence="5 6">
    <name type="scientific">Ureibacillus manganicus DSM 26584</name>
    <dbReference type="NCBI Taxonomy" id="1384049"/>
    <lineage>
        <taxon>Bacteria</taxon>
        <taxon>Bacillati</taxon>
        <taxon>Bacillota</taxon>
        <taxon>Bacilli</taxon>
        <taxon>Bacillales</taxon>
        <taxon>Caryophanaceae</taxon>
        <taxon>Ureibacillus</taxon>
    </lineage>
</organism>
<accession>A0A0A3I6S1</accession>
<dbReference type="CDD" id="cd06525">
    <property type="entry name" value="GH25_Lyc-like"/>
    <property type="match status" value="1"/>
</dbReference>
<dbReference type="Gene3D" id="3.20.20.80">
    <property type="entry name" value="Glycosidases"/>
    <property type="match status" value="1"/>
</dbReference>
<dbReference type="GO" id="GO:0003796">
    <property type="term" value="F:lysozyme activity"/>
    <property type="evidence" value="ECO:0007669"/>
    <property type="project" value="InterPro"/>
</dbReference>
<keyword evidence="3" id="KW-0326">Glycosidase</keyword>
<dbReference type="eggNOG" id="COG1388">
    <property type="taxonomic scope" value="Bacteria"/>
</dbReference>
<dbReference type="Pfam" id="PF01476">
    <property type="entry name" value="LysM"/>
    <property type="match status" value="2"/>
</dbReference>
<dbReference type="CDD" id="cd00118">
    <property type="entry name" value="LysM"/>
    <property type="match status" value="2"/>
</dbReference>
<dbReference type="EMBL" id="JPVN01000007">
    <property type="protein sequence ID" value="KGR79220.1"/>
    <property type="molecule type" value="Genomic_DNA"/>
</dbReference>
<evidence type="ECO:0000256" key="2">
    <source>
        <dbReference type="ARBA" id="ARBA00022801"/>
    </source>
</evidence>
<dbReference type="InterPro" id="IPR018392">
    <property type="entry name" value="LysM"/>
</dbReference>
<dbReference type="PANTHER" id="PTHR34135:SF2">
    <property type="entry name" value="LYSOZYME"/>
    <property type="match status" value="1"/>
</dbReference>
<evidence type="ECO:0000256" key="3">
    <source>
        <dbReference type="ARBA" id="ARBA00023295"/>
    </source>
</evidence>
<dbReference type="InterPro" id="IPR036779">
    <property type="entry name" value="LysM_dom_sf"/>
</dbReference>
<proteinExistence type="inferred from homology"/>
<dbReference type="STRING" id="1384049.CD29_07710"/>
<dbReference type="PROSITE" id="PS51904">
    <property type="entry name" value="GLYCOSYL_HYDROL_F25_2"/>
    <property type="match status" value="1"/>
</dbReference>
<dbReference type="GO" id="GO:0016998">
    <property type="term" value="P:cell wall macromolecule catabolic process"/>
    <property type="evidence" value="ECO:0007669"/>
    <property type="project" value="InterPro"/>
</dbReference>
<dbReference type="SUPFAM" id="SSF51445">
    <property type="entry name" value="(Trans)glycosidases"/>
    <property type="match status" value="1"/>
</dbReference>
<dbReference type="eggNOG" id="COG3757">
    <property type="taxonomic scope" value="Bacteria"/>
</dbReference>
<dbReference type="SUPFAM" id="SSF54106">
    <property type="entry name" value="LysM domain"/>
    <property type="match status" value="2"/>
</dbReference>
<dbReference type="SMART" id="SM00641">
    <property type="entry name" value="Glyco_25"/>
    <property type="match status" value="1"/>
</dbReference>
<dbReference type="GO" id="GO:0016052">
    <property type="term" value="P:carbohydrate catabolic process"/>
    <property type="evidence" value="ECO:0007669"/>
    <property type="project" value="TreeGrafter"/>
</dbReference>
<name>A0A0A3I6S1_9BACL</name>
<feature type="domain" description="LysM" evidence="4">
    <location>
        <begin position="237"/>
        <end position="281"/>
    </location>
</feature>
<sequence>MEPEGTTEYRGIDVSRHQEDIDFEAVANAGIEVVYIKSSEGIDWIDPYFEKNYDGAKAAGLKVGFYHYVNARSVSDALAEAKFFVSVIQDKSFEAKLAVDFEDFGELSIDEINQITLAFAEEVEKLSGKEVAIYSNSSNATNVFDESLTKYSLWVAQYDGNKPWDDIIWDTWAGWQYTDSGTVEGINGNADLNIFNDGIFLKDSSGEKQPDTIEETPTVPIEKEQTDSKTHPVKTNTTYVIKKGDTLYRIARNFGVTVSSIVETNNIKNPNLIYPGDELHIVKNNSSQSSFNKSNTYVVKSGDTLWNIAKKFGTSVDKLVKENNIKNRNLIYPGDLLKIS</sequence>
<evidence type="ECO:0000313" key="5">
    <source>
        <dbReference type="EMBL" id="KGR79220.1"/>
    </source>
</evidence>
<dbReference type="PANTHER" id="PTHR34135">
    <property type="entry name" value="LYSOZYME"/>
    <property type="match status" value="1"/>
</dbReference>
<evidence type="ECO:0000256" key="1">
    <source>
        <dbReference type="ARBA" id="ARBA00010646"/>
    </source>
</evidence>
<dbReference type="InterPro" id="IPR018077">
    <property type="entry name" value="Glyco_hydro_fam25_subgr"/>
</dbReference>
<dbReference type="SMART" id="SM00257">
    <property type="entry name" value="LysM"/>
    <property type="match status" value="2"/>
</dbReference>
<dbReference type="Gene3D" id="3.10.350.10">
    <property type="entry name" value="LysM domain"/>
    <property type="match status" value="2"/>
</dbReference>
<keyword evidence="2" id="KW-0378">Hydrolase</keyword>